<dbReference type="EMBL" id="MN642089">
    <property type="protein sequence ID" value="QGH72049.1"/>
    <property type="molecule type" value="Genomic_DNA"/>
</dbReference>
<dbReference type="Proteomes" id="UP000464669">
    <property type="component" value="Segment"/>
</dbReference>
<proteinExistence type="predicted"/>
<name>A0A6B7ZFC6_9CAUD</name>
<organism evidence="1 2">
    <name type="scientific">Klebsiella phage N1M2</name>
    <dbReference type="NCBI Taxonomy" id="2664939"/>
    <lineage>
        <taxon>Viruses</taxon>
        <taxon>Duplodnaviria</taxon>
        <taxon>Heunggongvirae</taxon>
        <taxon>Uroviricota</taxon>
        <taxon>Caudoviricetes</taxon>
        <taxon>Chimalliviridae</taxon>
        <taxon>Nimduovirus</taxon>
        <taxon>Nimduovirus N1M2</taxon>
    </lineage>
</organism>
<gene>
    <name evidence="1" type="ORF">N1M2_186</name>
</gene>
<protein>
    <submittedName>
        <fullName evidence="1">Uncharacterized protein</fullName>
    </submittedName>
</protein>
<evidence type="ECO:0000313" key="1">
    <source>
        <dbReference type="EMBL" id="QGH72049.1"/>
    </source>
</evidence>
<reference evidence="1 2" key="1">
    <citation type="submission" date="2019-11" db="EMBL/GenBank/DDBJ databases">
        <authorList>
            <person name="Lewis R."/>
            <person name="Clooney A.G."/>
            <person name="Stockdale S.R."/>
            <person name="Buttimer C."/>
            <person name="Draper L.A."/>
            <person name="Ross R.P."/>
            <person name="Hill C."/>
        </authorList>
    </citation>
    <scope>NUCLEOTIDE SEQUENCE [LARGE SCALE GENOMIC DNA]</scope>
</reference>
<accession>A0A6B7ZFC6</accession>
<keyword evidence="2" id="KW-1185">Reference proteome</keyword>
<evidence type="ECO:0000313" key="2">
    <source>
        <dbReference type="Proteomes" id="UP000464669"/>
    </source>
</evidence>
<sequence>MKNVNIQINSFVGVASIQTMIRHVGTVTKQKVLEDCIIDGMVGTNTFNALNFIAGYVFGTRPHVPQGIVGLEDGILSVQRWYEGVRTSMPPHRQSVWPRLECDGVWGTDTYIAFSNMANLYCELFIAAKSKSEGFGLRRRDPSRPFIDGRPIDLKPTQPEISLSPRETVQMTGQEDDPETLQALANAMGWDNPVITPAQLLASQNGFEALITRHAGTKETLGILVYMKPSRLSRLYDFNIVGLYVREGCRDASIGTSLVGRLKTIAANQDSDVSFTLASVASKSSRVAQFLSGMKINMK</sequence>